<feature type="transmembrane region" description="Helical" evidence="1">
    <location>
        <begin position="79"/>
        <end position="97"/>
    </location>
</feature>
<dbReference type="PANTHER" id="PTHR41282">
    <property type="entry name" value="CONSERVED TRANSMEMBRANE PROTEIN-RELATED"/>
    <property type="match status" value="1"/>
</dbReference>
<accession>A0ABY2IQ08</accession>
<feature type="transmembrane region" description="Helical" evidence="1">
    <location>
        <begin position="104"/>
        <end position="124"/>
    </location>
</feature>
<keyword evidence="1" id="KW-0812">Transmembrane</keyword>
<organism evidence="2 3">
    <name type="scientific">Cryobacterium glucosi</name>
    <dbReference type="NCBI Taxonomy" id="1259175"/>
    <lineage>
        <taxon>Bacteria</taxon>
        <taxon>Bacillati</taxon>
        <taxon>Actinomycetota</taxon>
        <taxon>Actinomycetes</taxon>
        <taxon>Micrococcales</taxon>
        <taxon>Microbacteriaceae</taxon>
        <taxon>Cryobacterium</taxon>
    </lineage>
</organism>
<keyword evidence="3" id="KW-1185">Reference proteome</keyword>
<reference evidence="2 3" key="1">
    <citation type="submission" date="2019-03" db="EMBL/GenBank/DDBJ databases">
        <title>Genomics of glacier-inhabiting Cryobacterium strains.</title>
        <authorList>
            <person name="Liu Q."/>
            <person name="Xin Y.-H."/>
        </authorList>
    </citation>
    <scope>NUCLEOTIDE SEQUENCE [LARGE SCALE GENOMIC DNA]</scope>
    <source>
        <strain evidence="2 3">MDB1-5</strain>
    </source>
</reference>
<comment type="caution">
    <text evidence="2">The sequence shown here is derived from an EMBL/GenBank/DDBJ whole genome shotgun (WGS) entry which is preliminary data.</text>
</comment>
<feature type="transmembrane region" description="Helical" evidence="1">
    <location>
        <begin position="164"/>
        <end position="188"/>
    </location>
</feature>
<feature type="transmembrane region" description="Helical" evidence="1">
    <location>
        <begin position="240"/>
        <end position="257"/>
    </location>
</feature>
<keyword evidence="1" id="KW-0472">Membrane</keyword>
<gene>
    <name evidence="2" type="ORF">E3O46_09780</name>
</gene>
<keyword evidence="1" id="KW-1133">Transmembrane helix</keyword>
<dbReference type="InterPro" id="IPR010539">
    <property type="entry name" value="BaxI_1-like"/>
</dbReference>
<feature type="transmembrane region" description="Helical" evidence="1">
    <location>
        <begin position="200"/>
        <end position="219"/>
    </location>
</feature>
<dbReference type="EMBL" id="SOFS01000019">
    <property type="protein sequence ID" value="TFC20488.1"/>
    <property type="molecule type" value="Genomic_DNA"/>
</dbReference>
<proteinExistence type="predicted"/>
<feature type="transmembrane region" description="Helical" evidence="1">
    <location>
        <begin position="130"/>
        <end position="152"/>
    </location>
</feature>
<evidence type="ECO:0000313" key="3">
    <source>
        <dbReference type="Proteomes" id="UP000297604"/>
    </source>
</evidence>
<dbReference type="Pfam" id="PF12811">
    <property type="entry name" value="BaxI_1"/>
    <property type="match status" value="1"/>
</dbReference>
<name>A0ABY2IQ08_9MICO</name>
<dbReference type="RefSeq" id="WP_134449950.1">
    <property type="nucleotide sequence ID" value="NZ_SOFS01000019.1"/>
</dbReference>
<protein>
    <submittedName>
        <fullName evidence="2">Bax inhibitor-1/YccA family protein</fullName>
    </submittedName>
</protein>
<feature type="transmembrane region" description="Helical" evidence="1">
    <location>
        <begin position="53"/>
        <end position="73"/>
    </location>
</feature>
<dbReference type="PANTHER" id="PTHR41282:SF1">
    <property type="entry name" value="CONSERVED TRANSMEMBRANE PROTEIN-RELATED"/>
    <property type="match status" value="1"/>
</dbReference>
<dbReference type="Proteomes" id="UP000297604">
    <property type="component" value="Unassembled WGS sequence"/>
</dbReference>
<evidence type="ECO:0000313" key="2">
    <source>
        <dbReference type="EMBL" id="TFC20488.1"/>
    </source>
</evidence>
<evidence type="ECO:0000256" key="1">
    <source>
        <dbReference type="SAM" id="Phobius"/>
    </source>
</evidence>
<sequence length="268" mass="28342">MASSNPAFSRNPAFAAQGSAAANGLTEADLQRIYEAPSAGSQDTGRMTYEDTIVKTTLSFALLLVAAAASWLLTPTMPFLPFLGMIAGLVLGLVNAFKKEPSPGLILAYAAAEGLFVGGISYIFEAIYPGVVVQAVLATLVVVGVTLALFASGKIRASKRATKVFLIAMVGYFVFSMLNFGLVAFGAVDSPFGLSSNVKIFGIPLGVAIGILAVLMAAYSLVLDFDFIQRGVNNRVARKYGWSGAFGIMVTVVWLYVELLRLFAISRN</sequence>